<feature type="region of interest" description="Disordered" evidence="1">
    <location>
        <begin position="1"/>
        <end position="27"/>
    </location>
</feature>
<dbReference type="VEuPathDB" id="VectorBase:ISCI013022"/>
<evidence type="ECO:0000313" key="4">
    <source>
        <dbReference type="Proteomes" id="UP000001555"/>
    </source>
</evidence>
<dbReference type="EMBL" id="ABJB010683063">
    <property type="status" value="NOT_ANNOTATED_CDS"/>
    <property type="molecule type" value="Genomic_DNA"/>
</dbReference>
<proteinExistence type="predicted"/>
<name>B7QCY7_IXOSC</name>
<dbReference type="HOGENOM" id="CLU_2152037_0_0_1"/>
<keyword evidence="4" id="KW-1185">Reference proteome</keyword>
<evidence type="ECO:0000256" key="1">
    <source>
        <dbReference type="SAM" id="MobiDB-lite"/>
    </source>
</evidence>
<feature type="non-terminal residue" evidence="2">
    <location>
        <position position="112"/>
    </location>
</feature>
<dbReference type="AlphaFoldDB" id="B7QCY7"/>
<dbReference type="InParanoid" id="B7QCY7"/>
<organism>
    <name type="scientific">Ixodes scapularis</name>
    <name type="common">Black-legged tick</name>
    <name type="synonym">Deer tick</name>
    <dbReference type="NCBI Taxonomy" id="6945"/>
    <lineage>
        <taxon>Eukaryota</taxon>
        <taxon>Metazoa</taxon>
        <taxon>Ecdysozoa</taxon>
        <taxon>Arthropoda</taxon>
        <taxon>Chelicerata</taxon>
        <taxon>Arachnida</taxon>
        <taxon>Acari</taxon>
        <taxon>Parasitiformes</taxon>
        <taxon>Ixodida</taxon>
        <taxon>Ixodoidea</taxon>
        <taxon>Ixodidae</taxon>
        <taxon>Ixodinae</taxon>
        <taxon>Ixodes</taxon>
    </lineage>
</organism>
<reference evidence="2 4" key="1">
    <citation type="submission" date="2008-03" db="EMBL/GenBank/DDBJ databases">
        <title>Annotation of Ixodes scapularis.</title>
        <authorList>
            <consortium name="Ixodes scapularis Genome Project Consortium"/>
            <person name="Caler E."/>
            <person name="Hannick L.I."/>
            <person name="Bidwell S."/>
            <person name="Joardar V."/>
            <person name="Thiagarajan M."/>
            <person name="Amedeo P."/>
            <person name="Galinsky K.J."/>
            <person name="Schobel S."/>
            <person name="Inman J."/>
            <person name="Hostetler J."/>
            <person name="Miller J."/>
            <person name="Hammond M."/>
            <person name="Megy K."/>
            <person name="Lawson D."/>
            <person name="Kodira C."/>
            <person name="Sutton G."/>
            <person name="Meyer J."/>
            <person name="Hill C.A."/>
            <person name="Birren B."/>
            <person name="Nene V."/>
            <person name="Collins F."/>
            <person name="Alarcon-Chaidez F."/>
            <person name="Wikel S."/>
            <person name="Strausberg R."/>
        </authorList>
    </citation>
    <scope>NUCLEOTIDE SEQUENCE [LARGE SCALE GENOMIC DNA]</scope>
    <source>
        <strain evidence="4">Wikel</strain>
        <strain evidence="2">Wikel colony</strain>
    </source>
</reference>
<sequence>MEDTEVADTEVAATEVADTEVVDTEEEGMDMAAAATEEASGMDIMVVSLSTNSGSISDISAEPKQLPSCRHQKVMTAYFFSRYLRQLLKHTQIKIKKKTKENSLPIKANFYV</sequence>
<feature type="compositionally biased region" description="Acidic residues" evidence="1">
    <location>
        <begin position="17"/>
        <end position="27"/>
    </location>
</feature>
<protein>
    <submittedName>
        <fullName evidence="2 3">Uncharacterized protein</fullName>
    </submittedName>
</protein>
<gene>
    <name evidence="2" type="ORF">IscW_ISCW013022</name>
</gene>
<evidence type="ECO:0000313" key="3">
    <source>
        <dbReference type="EnsemblMetazoa" id="ISCW013022-PA"/>
    </source>
</evidence>
<dbReference type="PaxDb" id="6945-B7QCY7"/>
<dbReference type="EnsemblMetazoa" id="ISCW013022-RA">
    <property type="protein sequence ID" value="ISCW013022-PA"/>
    <property type="gene ID" value="ISCW013022"/>
</dbReference>
<dbReference type="VEuPathDB" id="VectorBase:ISCW013022"/>
<dbReference type="Proteomes" id="UP000001555">
    <property type="component" value="Unassembled WGS sequence"/>
</dbReference>
<accession>B7QCY7</accession>
<dbReference type="EMBL" id="DS910206">
    <property type="protein sequence ID" value="EEC16709.1"/>
    <property type="molecule type" value="Genomic_DNA"/>
</dbReference>
<reference evidence="3" key="2">
    <citation type="submission" date="2020-05" db="UniProtKB">
        <authorList>
            <consortium name="EnsemblMetazoa"/>
        </authorList>
    </citation>
    <scope>IDENTIFICATION</scope>
    <source>
        <strain evidence="3">wikel</strain>
    </source>
</reference>
<evidence type="ECO:0000313" key="2">
    <source>
        <dbReference type="EMBL" id="EEC16709.1"/>
    </source>
</evidence>